<organism evidence="3 4">
    <name type="scientific">Paroceanicella profunda</name>
    <dbReference type="NCBI Taxonomy" id="2579971"/>
    <lineage>
        <taxon>Bacteria</taxon>
        <taxon>Pseudomonadati</taxon>
        <taxon>Pseudomonadota</taxon>
        <taxon>Alphaproteobacteria</taxon>
        <taxon>Rhodobacterales</taxon>
        <taxon>Paracoccaceae</taxon>
        <taxon>Paroceanicella</taxon>
    </lineage>
</organism>
<dbReference type="AlphaFoldDB" id="A0A5B8FVE9"/>
<evidence type="ECO:0000259" key="2">
    <source>
        <dbReference type="Pfam" id="PF05901"/>
    </source>
</evidence>
<name>A0A5B8FVE9_9RHOB</name>
<gene>
    <name evidence="3" type="ORF">FDP22_11880</name>
</gene>
<accession>A0A5B8FVE9</accession>
<evidence type="ECO:0000256" key="1">
    <source>
        <dbReference type="SAM" id="MobiDB-lite"/>
    </source>
</evidence>
<evidence type="ECO:0000313" key="3">
    <source>
        <dbReference type="EMBL" id="QDL92415.1"/>
    </source>
</evidence>
<sequence>MAARGARQVVCLTGGAMPRKCVRGDEARHALREARRRRLAPCLRSRECREPGGRRGDALRDGPGSPPAPERLWETRGTSGPGGAETRRERDCHMSALRPAILIAGLLLAACAAPEGDPNMAAPPIPGGPAPDDAASYAAGMAALGDDALCTRYQGETDDPWKKQAMEPELAKRGVYQCGGQAVGAGSAALVGLARYDRPQRRSAGFGRDRDCDDFNSAAEAQAFFLAEGGPSEDDHRLDDDGDGYACSWGEDLRSMAAAASL</sequence>
<keyword evidence="4" id="KW-1185">Reference proteome</keyword>
<dbReference type="InterPro" id="IPR008613">
    <property type="entry name" value="Excalibur_Ca-bd_domain"/>
</dbReference>
<proteinExistence type="predicted"/>
<feature type="compositionally biased region" description="Basic and acidic residues" evidence="1">
    <location>
        <begin position="47"/>
        <end position="60"/>
    </location>
</feature>
<protein>
    <recommendedName>
        <fullName evidence="2">Excalibur calcium-binding domain-containing protein</fullName>
    </recommendedName>
</protein>
<dbReference type="Pfam" id="PF05901">
    <property type="entry name" value="Excalibur"/>
    <property type="match status" value="1"/>
</dbReference>
<reference evidence="3 4" key="1">
    <citation type="submission" date="2019-06" db="EMBL/GenBank/DDBJ databases">
        <title>Genome sequence of Rhodobacteraceae bacterium D4M1.</title>
        <authorList>
            <person name="Cao J."/>
        </authorList>
    </citation>
    <scope>NUCLEOTIDE SEQUENCE [LARGE SCALE GENOMIC DNA]</scope>
    <source>
        <strain evidence="3 4">D4M1</strain>
    </source>
</reference>
<feature type="region of interest" description="Disordered" evidence="1">
    <location>
        <begin position="47"/>
        <end position="89"/>
    </location>
</feature>
<dbReference type="KEGG" id="ppru:FDP22_11880"/>
<feature type="domain" description="Excalibur calcium-binding" evidence="2">
    <location>
        <begin position="210"/>
        <end position="247"/>
    </location>
</feature>
<dbReference type="OrthoDB" id="7951357at2"/>
<evidence type="ECO:0000313" key="4">
    <source>
        <dbReference type="Proteomes" id="UP000305888"/>
    </source>
</evidence>
<dbReference type="EMBL" id="CP040818">
    <property type="protein sequence ID" value="QDL92415.1"/>
    <property type="molecule type" value="Genomic_DNA"/>
</dbReference>
<dbReference type="Proteomes" id="UP000305888">
    <property type="component" value="Chromosome"/>
</dbReference>